<evidence type="ECO:0000313" key="2">
    <source>
        <dbReference type="EMBL" id="ALN80378.1"/>
    </source>
</evidence>
<dbReference type="GO" id="GO:0009231">
    <property type="term" value="P:riboflavin biosynthetic process"/>
    <property type="evidence" value="ECO:0007669"/>
    <property type="project" value="InterPro"/>
</dbReference>
<keyword evidence="3" id="KW-1185">Reference proteome</keyword>
<dbReference type="Proteomes" id="UP000060787">
    <property type="component" value="Chromosome"/>
</dbReference>
<dbReference type="KEGG" id="lab:LA76x_2244"/>
<dbReference type="GO" id="GO:0008703">
    <property type="term" value="F:5-amino-6-(5-phosphoribosylamino)uracil reductase activity"/>
    <property type="evidence" value="ECO:0007669"/>
    <property type="project" value="InterPro"/>
</dbReference>
<protein>
    <submittedName>
        <fullName evidence="2">RibD C-terminal domain protein</fullName>
    </submittedName>
</protein>
<dbReference type="InterPro" id="IPR002734">
    <property type="entry name" value="RibDG_C"/>
</dbReference>
<dbReference type="AlphaFoldDB" id="A0A0S2FA07"/>
<dbReference type="EMBL" id="CP011129">
    <property type="protein sequence ID" value="ALN80378.1"/>
    <property type="molecule type" value="Genomic_DNA"/>
</dbReference>
<gene>
    <name evidence="2" type="ORF">LA76x_2244</name>
</gene>
<reference evidence="2 3" key="1">
    <citation type="journal article" date="2015" name="BMC Genomics">
        <title>Comparative genomics and metabolic profiling of the genus Lysobacter.</title>
        <authorList>
            <person name="de Bruijn I."/>
            <person name="Cheng X."/>
            <person name="de Jager V."/>
            <person name="Exposito R.G."/>
            <person name="Watrous J."/>
            <person name="Patel N."/>
            <person name="Postma J."/>
            <person name="Dorrestein P.C."/>
            <person name="Kobayashi D."/>
            <person name="Raaijmakers J.M."/>
        </authorList>
    </citation>
    <scope>NUCLEOTIDE SEQUENCE [LARGE SCALE GENOMIC DNA]</scope>
    <source>
        <strain evidence="2 3">76</strain>
    </source>
</reference>
<dbReference type="RefSeq" id="WP_057917708.1">
    <property type="nucleotide sequence ID" value="NZ_CP011129.1"/>
</dbReference>
<dbReference type="InterPro" id="IPR024072">
    <property type="entry name" value="DHFR-like_dom_sf"/>
</dbReference>
<proteinExistence type="predicted"/>
<dbReference type="PATRIC" id="fig|84531.8.peg.2256"/>
<name>A0A0S2FA07_LYSAN</name>
<sequence>MRKLILQMQMSVDGRVSADDGIAWQVWNWNWNGAWPWDDALKQAFNDSFATADCILLSRPMAAQGYIDHWTRAAAANYPADPHYAFARKIVDADKVVVSGKLDAAPWPHTRIASRGLALEVEALKREAGGDILCFGGAGFASALIAAGLVDEFQFYVNPTAVGRGRSIFPDRGLALRLLGSQAYDCGIVVARYRPADAD</sequence>
<dbReference type="SUPFAM" id="SSF53597">
    <property type="entry name" value="Dihydrofolate reductase-like"/>
    <property type="match status" value="1"/>
</dbReference>
<evidence type="ECO:0000259" key="1">
    <source>
        <dbReference type="Pfam" id="PF01872"/>
    </source>
</evidence>
<dbReference type="STRING" id="84531.LA76x_2244"/>
<evidence type="ECO:0000313" key="3">
    <source>
        <dbReference type="Proteomes" id="UP000060787"/>
    </source>
</evidence>
<organism evidence="2 3">
    <name type="scientific">Lysobacter antibioticus</name>
    <dbReference type="NCBI Taxonomy" id="84531"/>
    <lineage>
        <taxon>Bacteria</taxon>
        <taxon>Pseudomonadati</taxon>
        <taxon>Pseudomonadota</taxon>
        <taxon>Gammaproteobacteria</taxon>
        <taxon>Lysobacterales</taxon>
        <taxon>Lysobacteraceae</taxon>
        <taxon>Lysobacter</taxon>
    </lineage>
</organism>
<dbReference type="Gene3D" id="3.40.430.10">
    <property type="entry name" value="Dihydrofolate Reductase, subunit A"/>
    <property type="match status" value="1"/>
</dbReference>
<feature type="domain" description="Bacterial bifunctional deaminase-reductase C-terminal" evidence="1">
    <location>
        <begin position="2"/>
        <end position="190"/>
    </location>
</feature>
<dbReference type="Pfam" id="PF01872">
    <property type="entry name" value="RibD_C"/>
    <property type="match status" value="1"/>
</dbReference>
<accession>A0A0S2FA07</accession>